<evidence type="ECO:0000313" key="3">
    <source>
        <dbReference type="EMBL" id="CAB4803948.1"/>
    </source>
</evidence>
<dbReference type="InterPro" id="IPR041698">
    <property type="entry name" value="Methyltransf_25"/>
</dbReference>
<accession>A0A6J6Y901</accession>
<dbReference type="EMBL" id="CAEZXS010000122">
    <property type="protein sequence ID" value="CAB4703493.1"/>
    <property type="molecule type" value="Genomic_DNA"/>
</dbReference>
<dbReference type="Pfam" id="PF13649">
    <property type="entry name" value="Methyltransf_25"/>
    <property type="match status" value="1"/>
</dbReference>
<dbReference type="PANTHER" id="PTHR43591:SF24">
    <property type="entry name" value="2-METHOXY-6-POLYPRENYL-1,4-BENZOQUINOL METHYLASE, MITOCHONDRIAL"/>
    <property type="match status" value="1"/>
</dbReference>
<dbReference type="SUPFAM" id="SSF53335">
    <property type="entry name" value="S-adenosyl-L-methionine-dependent methyltransferases"/>
    <property type="match status" value="1"/>
</dbReference>
<dbReference type="EMBL" id="CAFAAQ010000049">
    <property type="protein sequence ID" value="CAB4803948.1"/>
    <property type="molecule type" value="Genomic_DNA"/>
</dbReference>
<reference evidence="3" key="1">
    <citation type="submission" date="2020-05" db="EMBL/GenBank/DDBJ databases">
        <authorList>
            <person name="Chiriac C."/>
            <person name="Salcher M."/>
            <person name="Ghai R."/>
            <person name="Kavagutti S V."/>
        </authorList>
    </citation>
    <scope>NUCLEOTIDE SEQUENCE</scope>
</reference>
<evidence type="ECO:0000313" key="2">
    <source>
        <dbReference type="EMBL" id="CAB4703493.1"/>
    </source>
</evidence>
<proteinExistence type="predicted"/>
<dbReference type="EMBL" id="CAFBOG010000048">
    <property type="protein sequence ID" value="CAB4975409.1"/>
    <property type="molecule type" value="Genomic_DNA"/>
</dbReference>
<evidence type="ECO:0000313" key="4">
    <source>
        <dbReference type="EMBL" id="CAB4975409.1"/>
    </source>
</evidence>
<evidence type="ECO:0000313" key="5">
    <source>
        <dbReference type="EMBL" id="CAB5030085.1"/>
    </source>
</evidence>
<evidence type="ECO:0000259" key="1">
    <source>
        <dbReference type="Pfam" id="PF13649"/>
    </source>
</evidence>
<sequence length="183" mass="19442">MSTSWDGQEYQQRFDALAASGKSMHGEADFVMRYDPGTLLDAGCGTGRVGIELAARGVTVVGVDPDSSMLATAKALAPDIEWHLESMADCDLQSTFDCVLMAGNVPLFTPPGTTAALFAGCARHLGEGGLLITGFQLGRNYSAEQQDADCTAAGLDLVEQFSTWQADPFEAGSKYRVTVHVRV</sequence>
<organism evidence="3">
    <name type="scientific">freshwater metagenome</name>
    <dbReference type="NCBI Taxonomy" id="449393"/>
    <lineage>
        <taxon>unclassified sequences</taxon>
        <taxon>metagenomes</taxon>
        <taxon>ecological metagenomes</taxon>
    </lineage>
</organism>
<dbReference type="GO" id="GO:0008168">
    <property type="term" value="F:methyltransferase activity"/>
    <property type="evidence" value="ECO:0007669"/>
    <property type="project" value="TreeGrafter"/>
</dbReference>
<dbReference type="AlphaFoldDB" id="A0A6J6Y901"/>
<name>A0A6J6Y901_9ZZZZ</name>
<feature type="domain" description="Methyltransferase" evidence="1">
    <location>
        <begin position="40"/>
        <end position="129"/>
    </location>
</feature>
<dbReference type="PANTHER" id="PTHR43591">
    <property type="entry name" value="METHYLTRANSFERASE"/>
    <property type="match status" value="1"/>
</dbReference>
<dbReference type="CDD" id="cd02440">
    <property type="entry name" value="AdoMet_MTases"/>
    <property type="match status" value="1"/>
</dbReference>
<gene>
    <name evidence="2" type="ORF">UFOPK2582_01059</name>
    <name evidence="3" type="ORF">UFOPK3046_00726</name>
    <name evidence="4" type="ORF">UFOPK3914_00707</name>
    <name evidence="5" type="ORF">UFOPK4173_00524</name>
</gene>
<protein>
    <submittedName>
        <fullName evidence="3">Unannotated protein</fullName>
    </submittedName>
</protein>
<dbReference type="InterPro" id="IPR029063">
    <property type="entry name" value="SAM-dependent_MTases_sf"/>
</dbReference>
<dbReference type="EMBL" id="CAFBPW010000039">
    <property type="protein sequence ID" value="CAB5030085.1"/>
    <property type="molecule type" value="Genomic_DNA"/>
</dbReference>
<dbReference type="Gene3D" id="3.40.50.150">
    <property type="entry name" value="Vaccinia Virus protein VP39"/>
    <property type="match status" value="1"/>
</dbReference>